<dbReference type="GO" id="GO:0008757">
    <property type="term" value="F:S-adenosylmethionine-dependent methyltransferase activity"/>
    <property type="evidence" value="ECO:0007669"/>
    <property type="project" value="InterPro"/>
</dbReference>
<protein>
    <submittedName>
        <fullName evidence="1">Methyltransferase type 12</fullName>
    </submittedName>
</protein>
<keyword evidence="1" id="KW-0808">Transferase</keyword>
<dbReference type="EMBL" id="CP014691">
    <property type="protein sequence ID" value="AQS88552.1"/>
    <property type="molecule type" value="Genomic_DNA"/>
</dbReference>
<dbReference type="RefSeq" id="WP_077807585.1">
    <property type="nucleotide sequence ID" value="NZ_BJXS01000006.1"/>
</dbReference>
<reference evidence="1 2" key="1">
    <citation type="submission" date="2016-03" db="EMBL/GenBank/DDBJ databases">
        <title>Acetic acid bacteria sequencing.</title>
        <authorList>
            <person name="Brandt J."/>
            <person name="Jakob F."/>
            <person name="Vogel R.F."/>
        </authorList>
    </citation>
    <scope>NUCLEOTIDE SEQUENCE [LARGE SCALE GENOMIC DNA]</scope>
    <source>
        <strain evidence="1 2">NBRC 101099</strain>
    </source>
</reference>
<sequence>MSHDSWTSDIFENLFRSRPDPWALADSPYERDKLAHLLRNLPERPVRLALELGCAIGVTTRNLASRCDRVVAVDAAQSALAAARQRCAGLENIVFREAFLPGGFPVRDAEGCDLIVVSEILYFLSEADVAELASRVMASAAQDAVILLVNWTGETDTPCTGDQAATTFVTACRAHGWRRDRAERRASYRLDRLVRPRT</sequence>
<dbReference type="Proteomes" id="UP000188604">
    <property type="component" value="Chromosome"/>
</dbReference>
<evidence type="ECO:0000313" key="1">
    <source>
        <dbReference type="EMBL" id="AQS88552.1"/>
    </source>
</evidence>
<dbReference type="Gene3D" id="3.40.50.150">
    <property type="entry name" value="Vaccinia Virus protein VP39"/>
    <property type="match status" value="1"/>
</dbReference>
<dbReference type="KEGG" id="nch:A0U93_12070"/>
<gene>
    <name evidence="1" type="ORF">A0U93_12070</name>
</gene>
<dbReference type="STRING" id="320497.A0U93_12070"/>
<dbReference type="InterPro" id="IPR029063">
    <property type="entry name" value="SAM-dependent_MTases_sf"/>
</dbReference>
<dbReference type="InterPro" id="IPR008715">
    <property type="entry name" value="SAM-MeTfrase_NodS-like"/>
</dbReference>
<organism evidence="1 2">
    <name type="scientific">Neoasaia chiangmaiensis</name>
    <dbReference type="NCBI Taxonomy" id="320497"/>
    <lineage>
        <taxon>Bacteria</taxon>
        <taxon>Pseudomonadati</taxon>
        <taxon>Pseudomonadota</taxon>
        <taxon>Alphaproteobacteria</taxon>
        <taxon>Acetobacterales</taxon>
        <taxon>Acetobacteraceae</taxon>
        <taxon>Neoasaia</taxon>
    </lineage>
</organism>
<proteinExistence type="predicted"/>
<name>A0A1U9KS12_9PROT</name>
<keyword evidence="1" id="KW-0489">Methyltransferase</keyword>
<dbReference type="GO" id="GO:0032259">
    <property type="term" value="P:methylation"/>
    <property type="evidence" value="ECO:0007669"/>
    <property type="project" value="UniProtKB-KW"/>
</dbReference>
<accession>A0A1U9KS12</accession>
<dbReference type="OrthoDB" id="116799at2"/>
<dbReference type="Pfam" id="PF05401">
    <property type="entry name" value="NodS"/>
    <property type="match status" value="1"/>
</dbReference>
<dbReference type="AlphaFoldDB" id="A0A1U9KS12"/>
<dbReference type="GO" id="GO:0009312">
    <property type="term" value="P:oligosaccharide biosynthetic process"/>
    <property type="evidence" value="ECO:0007669"/>
    <property type="project" value="InterPro"/>
</dbReference>
<keyword evidence="2" id="KW-1185">Reference proteome</keyword>
<dbReference type="SUPFAM" id="SSF53335">
    <property type="entry name" value="S-adenosyl-L-methionine-dependent methyltransferases"/>
    <property type="match status" value="1"/>
</dbReference>
<evidence type="ECO:0000313" key="2">
    <source>
        <dbReference type="Proteomes" id="UP000188604"/>
    </source>
</evidence>